<dbReference type="OrthoDB" id="9807612at2"/>
<dbReference type="SUPFAM" id="SSF82714">
    <property type="entry name" value="Multidrug efflux transporter AcrB TolC docking domain, DN and DC subdomains"/>
    <property type="match status" value="2"/>
</dbReference>
<evidence type="ECO:0000313" key="2">
    <source>
        <dbReference type="EMBL" id="SFD77687.1"/>
    </source>
</evidence>
<sequence length="1027" mass="111700">MTLSEICVRRPVFTLMLILACVTFGVLSFRTLGVDQFPDVEIPVVTVTTTLRGASPEEIETQVSKIVEDAVSTAEGIDELRSTSLEGVSVVTINFLLDRDRDQATQDVRDKVAAAIKNLPEGTDPPVVTRFDTTAIPVVTLVVSSDRRDLREVTELARKQVLEPLQGVAGVGQIQLVGGQRRAFNVLLDADALAAQGLSIQQVRQAIEQQNLELPGGRLESSGREEVLRTMARVQDARELRRLVVAERQGAPVLLGQIAEVEDGTEDPRSLSRLDGENAVALVVQKQAGTNTVEVVDSILKRIGTLQRSLPADIAVTPIRDASRFIRRSIHEVELHLVLGALLASVSVLLFMGSIRSTLIAALAIPCSIITTFAVLSALDYTLNNFTLLALTLAVGIVIDDAIVVLENVYRRVEHGEPPLPAAIAGTREITLAVFATTLSLIVIFLPTAFMEGRVGRFWRSFGITTAFSIAVSLFVSLTLTPMLCSRLLKPPKPKAHDRPGLVARLNDGLDRGYAWLVRWSLRWRWLVVAASLATVAMVVPLGQRIGKDFIPKDDTSEFMVVLTMPEGSSLAASSAMAARIEGHLRELRGVERLFTSIGAARGGDDVTEVQIYVQVVDIEQRDYPLAAVQKQAREALRPYPDLRPSVQDLGGMGGGGRNTQLAFSLRGPDLDQLGEYTATIMAKMREIPGLVDIDSSAAVRKPEIRVKIDRDRAADLGVRAGEIAAALRTMVGGEPISKIREGAEQYDLWLRLRPEDRRDLDSLRGLPMQARGGLIRLEALAEFERERGPAQIDRLGRIRQVEIGANLDGLPLGDAVDKVRAMVAELDLPPEYEVVFSGRAKILGDTITSFLGALALSFLFMYMVLAAQFESLLHPVTIMLSLPLSLPFALLSLMLLGDTLNIYSTFGVFMLFGIIKKNGILQVDYTNTLRDRGEARDVAIVEANKTRLRPILMTTITLIAGMIPIALGKGPGAASRASMAKVIIGGQALSLLITLLIVPVAYSLFDDAGNALSRLGRRLRGQKEEG</sequence>
<dbReference type="RefSeq" id="WP_096330286.1">
    <property type="nucleotide sequence ID" value="NZ_FOMX01000004.1"/>
</dbReference>
<feature type="transmembrane region" description="Helical" evidence="1">
    <location>
        <begin position="524"/>
        <end position="543"/>
    </location>
</feature>
<feature type="transmembrane region" description="Helical" evidence="1">
    <location>
        <begin position="890"/>
        <end position="913"/>
    </location>
</feature>
<feature type="transmembrane region" description="Helical" evidence="1">
    <location>
        <begin position="359"/>
        <end position="379"/>
    </location>
</feature>
<feature type="transmembrane region" description="Helical" evidence="1">
    <location>
        <begin position="848"/>
        <end position="870"/>
    </location>
</feature>
<name>A0A1I1V3S3_9BACT</name>
<dbReference type="Gene3D" id="3.30.70.1430">
    <property type="entry name" value="Multidrug efflux transporter AcrB pore domain"/>
    <property type="match status" value="2"/>
</dbReference>
<feature type="transmembrane region" description="Helical" evidence="1">
    <location>
        <begin position="430"/>
        <end position="450"/>
    </location>
</feature>
<keyword evidence="1" id="KW-1133">Transmembrane helix</keyword>
<dbReference type="PRINTS" id="PR00702">
    <property type="entry name" value="ACRIFLAVINRP"/>
</dbReference>
<feature type="transmembrane region" description="Helical" evidence="1">
    <location>
        <begin position="12"/>
        <end position="29"/>
    </location>
</feature>
<feature type="transmembrane region" description="Helical" evidence="1">
    <location>
        <begin position="983"/>
        <end position="1006"/>
    </location>
</feature>
<reference evidence="3" key="1">
    <citation type="submission" date="2016-10" db="EMBL/GenBank/DDBJ databases">
        <authorList>
            <person name="Varghese N."/>
            <person name="Submissions S."/>
        </authorList>
    </citation>
    <scope>NUCLEOTIDE SEQUENCE [LARGE SCALE GENOMIC DNA]</scope>
    <source>
        <strain evidence="3">ATCC 25963</strain>
    </source>
</reference>
<dbReference type="InterPro" id="IPR001036">
    <property type="entry name" value="Acrflvin-R"/>
</dbReference>
<gene>
    <name evidence="2" type="ORF">SAMN02745121_01531</name>
</gene>
<dbReference type="Gene3D" id="3.30.70.1440">
    <property type="entry name" value="Multidrug efflux transporter AcrB pore domain"/>
    <property type="match status" value="1"/>
</dbReference>
<dbReference type="InterPro" id="IPR027463">
    <property type="entry name" value="AcrB_DN_DC_subdom"/>
</dbReference>
<dbReference type="GO" id="GO:0005886">
    <property type="term" value="C:plasma membrane"/>
    <property type="evidence" value="ECO:0007669"/>
    <property type="project" value="TreeGrafter"/>
</dbReference>
<accession>A0A1I1V3S3</accession>
<proteinExistence type="predicted"/>
<dbReference type="Pfam" id="PF00873">
    <property type="entry name" value="ACR_tran"/>
    <property type="match status" value="1"/>
</dbReference>
<dbReference type="EMBL" id="FOMX01000004">
    <property type="protein sequence ID" value="SFD77687.1"/>
    <property type="molecule type" value="Genomic_DNA"/>
</dbReference>
<dbReference type="AlphaFoldDB" id="A0A1I1V3S3"/>
<evidence type="ECO:0000256" key="1">
    <source>
        <dbReference type="SAM" id="Phobius"/>
    </source>
</evidence>
<keyword evidence="3" id="KW-1185">Reference proteome</keyword>
<feature type="transmembrane region" description="Helical" evidence="1">
    <location>
        <begin position="462"/>
        <end position="484"/>
    </location>
</feature>
<feature type="transmembrane region" description="Helical" evidence="1">
    <location>
        <begin position="952"/>
        <end position="971"/>
    </location>
</feature>
<dbReference type="PANTHER" id="PTHR32063:SF0">
    <property type="entry name" value="SWARMING MOTILITY PROTEIN SWRC"/>
    <property type="match status" value="1"/>
</dbReference>
<dbReference type="Proteomes" id="UP000199400">
    <property type="component" value="Unassembled WGS sequence"/>
</dbReference>
<dbReference type="GO" id="GO:0042910">
    <property type="term" value="F:xenobiotic transmembrane transporter activity"/>
    <property type="evidence" value="ECO:0007669"/>
    <property type="project" value="TreeGrafter"/>
</dbReference>
<keyword evidence="1" id="KW-0472">Membrane</keyword>
<dbReference type="SUPFAM" id="SSF82693">
    <property type="entry name" value="Multidrug efflux transporter AcrB pore domain, PN1, PN2, PC1 and PC2 subdomains"/>
    <property type="match status" value="4"/>
</dbReference>
<dbReference type="STRING" id="54.SAMN02745121_01531"/>
<dbReference type="Gene3D" id="3.30.2090.10">
    <property type="entry name" value="Multidrug efflux transporter AcrB TolC docking domain, DN and DC subdomains"/>
    <property type="match status" value="2"/>
</dbReference>
<dbReference type="Gene3D" id="1.20.1640.10">
    <property type="entry name" value="Multidrug efflux transporter AcrB transmembrane domain"/>
    <property type="match status" value="2"/>
</dbReference>
<keyword evidence="1" id="KW-0812">Transmembrane</keyword>
<organism evidence="2 3">
    <name type="scientific">Nannocystis exedens</name>
    <dbReference type="NCBI Taxonomy" id="54"/>
    <lineage>
        <taxon>Bacteria</taxon>
        <taxon>Pseudomonadati</taxon>
        <taxon>Myxococcota</taxon>
        <taxon>Polyangia</taxon>
        <taxon>Nannocystales</taxon>
        <taxon>Nannocystaceae</taxon>
        <taxon>Nannocystis</taxon>
    </lineage>
</organism>
<dbReference type="Gene3D" id="3.30.70.1320">
    <property type="entry name" value="Multidrug efflux transporter AcrB pore domain like"/>
    <property type="match status" value="1"/>
</dbReference>
<feature type="transmembrane region" description="Helical" evidence="1">
    <location>
        <begin position="386"/>
        <end position="410"/>
    </location>
</feature>
<protein>
    <submittedName>
        <fullName evidence="2">Hydrophobic/amphiphilic exporter-1, HAE1 family</fullName>
    </submittedName>
</protein>
<evidence type="ECO:0000313" key="3">
    <source>
        <dbReference type="Proteomes" id="UP000199400"/>
    </source>
</evidence>
<dbReference type="PANTHER" id="PTHR32063">
    <property type="match status" value="1"/>
</dbReference>
<dbReference type="SUPFAM" id="SSF82866">
    <property type="entry name" value="Multidrug efflux transporter AcrB transmembrane domain"/>
    <property type="match status" value="2"/>
</dbReference>